<accession>A0A3E4X4Z1</accession>
<feature type="domain" description="6-hydroxymethylpterin diphosphokinase MptE-like" evidence="1">
    <location>
        <begin position="55"/>
        <end position="214"/>
    </location>
</feature>
<dbReference type="Gene3D" id="3.90.1480.10">
    <property type="entry name" value="Alpha-2,3-sialyltransferase"/>
    <property type="match status" value="1"/>
</dbReference>
<dbReference type="InterPro" id="IPR002826">
    <property type="entry name" value="MptE-like"/>
</dbReference>
<dbReference type="EMBL" id="QSTI01000012">
    <property type="protein sequence ID" value="RGM49367.1"/>
    <property type="molecule type" value="Genomic_DNA"/>
</dbReference>
<gene>
    <name evidence="2" type="ORF">DXC13_09040</name>
</gene>
<sequence length="280" mass="32889">MSIKEKLVYLSDTNSLFKKIKLYYWRCKDYPDQHNVEKMIRKRKTGFDDKKFAAIRRVENIHKGDRCFIVATGPSLTITDLELIKDEITFGMNSITRIFDKTDWRPTYYGIQDRQVYEKMEDSILDYYRTSDNVFVADQLGRYFQLPANFIQFPYNGNYHIYRGAYEDYSVDFSPNAYEVVYDGYSITYSLIEIAIYMGFKEIYLLGADCNYPKGEKNHFVESGFVDKNAASNPIRMRVGYQAAKEYADAHGIKIVNCTRGGMLETFKRMKLEDVLKERD</sequence>
<evidence type="ECO:0000313" key="2">
    <source>
        <dbReference type="EMBL" id="RGM49367.1"/>
    </source>
</evidence>
<dbReference type="AlphaFoldDB" id="A0A3E4X4Z1"/>
<organism evidence="2 3">
    <name type="scientific">Agathobacter rectalis</name>
    <dbReference type="NCBI Taxonomy" id="39491"/>
    <lineage>
        <taxon>Bacteria</taxon>
        <taxon>Bacillati</taxon>
        <taxon>Bacillota</taxon>
        <taxon>Clostridia</taxon>
        <taxon>Lachnospirales</taxon>
        <taxon>Lachnospiraceae</taxon>
        <taxon>Agathobacter</taxon>
    </lineage>
</organism>
<name>A0A3E4X4Z1_9FIRM</name>
<reference evidence="2 3" key="1">
    <citation type="submission" date="2018-08" db="EMBL/GenBank/DDBJ databases">
        <title>A genome reference for cultivated species of the human gut microbiota.</title>
        <authorList>
            <person name="Zou Y."/>
            <person name="Xue W."/>
            <person name="Luo G."/>
        </authorList>
    </citation>
    <scope>NUCLEOTIDE SEQUENCE [LARGE SCALE GENOMIC DNA]</scope>
    <source>
        <strain evidence="2 3">OM08-12AT</strain>
    </source>
</reference>
<evidence type="ECO:0000313" key="3">
    <source>
        <dbReference type="Proteomes" id="UP000260717"/>
    </source>
</evidence>
<proteinExistence type="predicted"/>
<protein>
    <submittedName>
        <fullName evidence="2">DUF115 domain-containing protein</fullName>
    </submittedName>
</protein>
<evidence type="ECO:0000259" key="1">
    <source>
        <dbReference type="Pfam" id="PF01973"/>
    </source>
</evidence>
<dbReference type="RefSeq" id="WP_117715068.1">
    <property type="nucleotide sequence ID" value="NZ_QSJA01000019.1"/>
</dbReference>
<dbReference type="Pfam" id="PF01973">
    <property type="entry name" value="MptE-like"/>
    <property type="match status" value="1"/>
</dbReference>
<comment type="caution">
    <text evidence="2">The sequence shown here is derived from an EMBL/GenBank/DDBJ whole genome shotgun (WGS) entry which is preliminary data.</text>
</comment>
<dbReference type="Proteomes" id="UP000260717">
    <property type="component" value="Unassembled WGS sequence"/>
</dbReference>